<organism evidence="23 24">
    <name type="scientific">Sesamum angolense</name>
    <dbReference type="NCBI Taxonomy" id="2727404"/>
    <lineage>
        <taxon>Eukaryota</taxon>
        <taxon>Viridiplantae</taxon>
        <taxon>Streptophyta</taxon>
        <taxon>Embryophyta</taxon>
        <taxon>Tracheophyta</taxon>
        <taxon>Spermatophyta</taxon>
        <taxon>Magnoliopsida</taxon>
        <taxon>eudicotyledons</taxon>
        <taxon>Gunneridae</taxon>
        <taxon>Pentapetalae</taxon>
        <taxon>asterids</taxon>
        <taxon>lamiids</taxon>
        <taxon>Lamiales</taxon>
        <taxon>Pedaliaceae</taxon>
        <taxon>Sesamum</taxon>
    </lineage>
</organism>
<keyword evidence="10" id="KW-0547">Nucleotide-binding</keyword>
<evidence type="ECO:0000256" key="2">
    <source>
        <dbReference type="ARBA" id="ARBA00009903"/>
    </source>
</evidence>
<evidence type="ECO:0000256" key="4">
    <source>
        <dbReference type="ARBA" id="ARBA00012955"/>
    </source>
</evidence>
<evidence type="ECO:0000256" key="10">
    <source>
        <dbReference type="ARBA" id="ARBA00022741"/>
    </source>
</evidence>
<keyword evidence="16" id="KW-0539">Nucleus</keyword>
<dbReference type="PROSITE" id="PS50011">
    <property type="entry name" value="PROTEIN_KINASE_DOM"/>
    <property type="match status" value="1"/>
</dbReference>
<dbReference type="Gene3D" id="3.30.200.20">
    <property type="entry name" value="Phosphorylase Kinase, domain 1"/>
    <property type="match status" value="1"/>
</dbReference>
<comment type="catalytic activity">
    <reaction evidence="20">
        <text>L-seryl-[protein] + ATP = O-phospho-L-seryl-[protein] + ADP + H(+)</text>
        <dbReference type="Rhea" id="RHEA:17989"/>
        <dbReference type="Rhea" id="RHEA-COMP:9863"/>
        <dbReference type="Rhea" id="RHEA-COMP:11604"/>
        <dbReference type="ChEBI" id="CHEBI:15378"/>
        <dbReference type="ChEBI" id="CHEBI:29999"/>
        <dbReference type="ChEBI" id="CHEBI:30616"/>
        <dbReference type="ChEBI" id="CHEBI:83421"/>
        <dbReference type="ChEBI" id="CHEBI:456216"/>
        <dbReference type="EC" id="2.7.11.1"/>
    </reaction>
</comment>
<sequence length="1261" mass="141290">MSRLRPDSANPPPEEFLSDDKNSSAASIIKLRKIPPIPTRQRANVDEGEGFDIGSGDPNIIEPSNLGLNQIRTRSGPLPLKTASSLGTTHTFHNFETQAKEEYGDHLYNEIKVLESPRIEGSAEQRRGHFNHHHSKSLRVLSPSRSGPEGYNAALAKEMQSPRFQAILRLTSGRKKRVPDIKSFSHELDSKGVRPLPFLEISRHWSHGSIFAGDLVSVLEKTSESHPDWKECLEDLLVIARLCAKMSPNEFWAKCEGIVQSLDDRRQELPMGTLKQVHTRLLFILTRCTRLVQFQKESGYEEDHILSSHQLSDLGVYPERTFVSSLGATEGVDRKTYVVQEPEKSSLVNKQNHATEEGDTAKSVASSAGSFRMSSWKKLPSAAEKNKKKAALKNFTVADRCDLKGLTVNERLERVAETLEKILESWTPKSLDTGVGSPEVVRVSASSAQENLDELSPKGNSLSYRCSEDMIDCVNAADNSFLVDELHGSLNVSCASRAPPADQSKKESSAGSLTPRSPLITPRMTQIELLLSGRKTLSEFESYQQIHKLLDIARSVVNVNRTDYSTLEYMIDRLDNLKYAIHDRKVDALVVETFGRRIEKLIQEKYVFLCDQIDDEKADLLNTVADEDTSVEEDTVRSLRASPINPCTKDRTSIEDFEIIKPISRGAFGRVFLARKRATGDLFAIKVLKKADMIRKNAVESILAERDILISVRNPFVVRFFYSFTCRENLYLVMEYLNGGDLFSLLRNLGCLEEDMARVYIAEVVLALEYLHSLNVIHRDLKPDNLLIGPDGHIKLTDFGLSKVGLINSTDDLSGPSAFLGVDKPKAAVNSSVKREQRKKHSVVGTPDYLAPEILLGMGHGATADWWSVGVILFELLVGIPPFNAEHPQQIFNNIINRDIPWPKIPEEMTYEASDLINKLMIENPVQRLGATGAGEVKRHSFFKDINWDTLARQKAAFIPSVDAHDTSYFMSRYIWNLEEENIHGCSDVDDMTDTGSASCSSSSYSNLQDEDGDECGHLADFVAPALDMNYSFSNFSFKVQVASGFNVWQVFSTQVLNPGTIDLILNCSVLLCDYLFQHSTEREWGPGSGKGTQCTRIVETFGFTHLSAGDLLRKEISSNSENGSMILNTIREGKIVPSEVTVKLIQKAIEASENDRFLIDGFPRSEENRIAYEQVIGAEPDIVLFFDCPVEEMVKRVLNRNQGRVDDNIDTVKERLKVFTELNLPVIKYYSEKGKLYKIDATGSEDEIFERVRPVFAVLR</sequence>
<evidence type="ECO:0000256" key="20">
    <source>
        <dbReference type="ARBA" id="ARBA00048679"/>
    </source>
</evidence>
<dbReference type="Proteomes" id="UP001289374">
    <property type="component" value="Unassembled WGS sequence"/>
</dbReference>
<evidence type="ECO:0000256" key="6">
    <source>
        <dbReference type="ARBA" id="ARBA00022527"/>
    </source>
</evidence>
<feature type="region of interest" description="Disordered" evidence="21">
    <location>
        <begin position="496"/>
        <end position="518"/>
    </location>
</feature>
<dbReference type="EC" id="2.7.4.3" evidence="4"/>
<evidence type="ECO:0000313" key="24">
    <source>
        <dbReference type="Proteomes" id="UP001289374"/>
    </source>
</evidence>
<dbReference type="InterPro" id="IPR050236">
    <property type="entry name" value="Ser_Thr_kinase_AGC"/>
</dbReference>
<evidence type="ECO:0000256" key="8">
    <source>
        <dbReference type="ARBA" id="ARBA00022679"/>
    </source>
</evidence>
<dbReference type="InterPro" id="IPR033690">
    <property type="entry name" value="Adenylat_kinase_CS"/>
</dbReference>
<dbReference type="PROSITE" id="PS00113">
    <property type="entry name" value="ADENYLATE_KINASE"/>
    <property type="match status" value="1"/>
</dbReference>
<dbReference type="SUPFAM" id="SSF56112">
    <property type="entry name" value="Protein kinase-like (PK-like)"/>
    <property type="match status" value="1"/>
</dbReference>
<dbReference type="InterPro" id="IPR000850">
    <property type="entry name" value="Adenylat/UMP-CMP_kin"/>
</dbReference>
<dbReference type="FunFam" id="3.30.200.20:FF:000147">
    <property type="entry name" value="probable serine/threonine protein kinase IREH1"/>
    <property type="match status" value="1"/>
</dbReference>
<evidence type="ECO:0000256" key="21">
    <source>
        <dbReference type="SAM" id="MobiDB-lite"/>
    </source>
</evidence>
<keyword evidence="9" id="KW-0479">Metal-binding</keyword>
<dbReference type="SUPFAM" id="SSF52540">
    <property type="entry name" value="P-loop containing nucleoside triphosphate hydrolases"/>
    <property type="match status" value="1"/>
</dbReference>
<dbReference type="GO" id="GO:0006221">
    <property type="term" value="P:pyrimidine nucleotide biosynthetic process"/>
    <property type="evidence" value="ECO:0007669"/>
    <property type="project" value="UniProtKB-KW"/>
</dbReference>
<evidence type="ECO:0000259" key="22">
    <source>
        <dbReference type="PROSITE" id="PS50011"/>
    </source>
</evidence>
<evidence type="ECO:0000256" key="7">
    <source>
        <dbReference type="ARBA" id="ARBA00022553"/>
    </source>
</evidence>
<dbReference type="PANTHER" id="PTHR24356:SF395">
    <property type="entry name" value="SERINE_THREONINE PROTEIN KINASE IRE-RELATED"/>
    <property type="match status" value="1"/>
</dbReference>
<dbReference type="GO" id="GO:0006207">
    <property type="term" value="P:'de novo' pyrimidine nucleobase biosynthetic process"/>
    <property type="evidence" value="ECO:0007669"/>
    <property type="project" value="InterPro"/>
</dbReference>
<dbReference type="GO" id="GO:0008270">
    <property type="term" value="F:zinc ion binding"/>
    <property type="evidence" value="ECO:0007669"/>
    <property type="project" value="UniProtKB-KW"/>
</dbReference>
<evidence type="ECO:0000256" key="13">
    <source>
        <dbReference type="ARBA" id="ARBA00022833"/>
    </source>
</evidence>
<dbReference type="InterPro" id="IPR008271">
    <property type="entry name" value="Ser/Thr_kinase_AS"/>
</dbReference>
<accession>A0AAE2BGS0</accession>
<evidence type="ECO:0000256" key="18">
    <source>
        <dbReference type="ARBA" id="ARBA00047899"/>
    </source>
</evidence>
<keyword evidence="12 23" id="KW-0418">Kinase</keyword>
<evidence type="ECO:0000256" key="1">
    <source>
        <dbReference type="ARBA" id="ARBA00007220"/>
    </source>
</evidence>
<keyword evidence="13" id="KW-0862">Zinc</keyword>
<dbReference type="FunFam" id="1.10.510.10:FF:000196">
    <property type="entry name" value="Probable serine/threonine protein kinase IREH1"/>
    <property type="match status" value="1"/>
</dbReference>
<evidence type="ECO:0000256" key="11">
    <source>
        <dbReference type="ARBA" id="ARBA00022771"/>
    </source>
</evidence>
<dbReference type="InterPro" id="IPR006266">
    <property type="entry name" value="UMP_CMP_kinase"/>
</dbReference>
<dbReference type="InterPro" id="IPR000719">
    <property type="entry name" value="Prot_kinase_dom"/>
</dbReference>
<dbReference type="GO" id="GO:0005524">
    <property type="term" value="F:ATP binding"/>
    <property type="evidence" value="ECO:0007669"/>
    <property type="project" value="UniProtKB-KW"/>
</dbReference>
<dbReference type="Pfam" id="PF00406">
    <property type="entry name" value="ADK"/>
    <property type="match status" value="1"/>
</dbReference>
<dbReference type="PROSITE" id="PS00108">
    <property type="entry name" value="PROTEIN_KINASE_ST"/>
    <property type="match status" value="1"/>
</dbReference>
<keyword evidence="14" id="KW-0067">ATP-binding</keyword>
<dbReference type="CDD" id="cd05579">
    <property type="entry name" value="STKc_MAST_like"/>
    <property type="match status" value="1"/>
</dbReference>
<comment type="caution">
    <text evidence="23">The sequence shown here is derived from an EMBL/GenBank/DDBJ whole genome shotgun (WGS) entry which is preliminary data.</text>
</comment>
<comment type="catalytic activity">
    <reaction evidence="19">
        <text>UMP + ATP = UDP + ADP</text>
        <dbReference type="Rhea" id="RHEA:24400"/>
        <dbReference type="ChEBI" id="CHEBI:30616"/>
        <dbReference type="ChEBI" id="CHEBI:57865"/>
        <dbReference type="ChEBI" id="CHEBI:58223"/>
        <dbReference type="ChEBI" id="CHEBI:456216"/>
        <dbReference type="EC" id="2.7.4.14"/>
    </reaction>
</comment>
<dbReference type="Gene3D" id="3.40.50.300">
    <property type="entry name" value="P-loop containing nucleotide triphosphate hydrolases"/>
    <property type="match status" value="1"/>
</dbReference>
<evidence type="ECO:0000256" key="3">
    <source>
        <dbReference type="ARBA" id="ARBA00012513"/>
    </source>
</evidence>
<dbReference type="PRINTS" id="PR00094">
    <property type="entry name" value="ADENYLTKNASE"/>
</dbReference>
<dbReference type="PANTHER" id="PTHR24356">
    <property type="entry name" value="SERINE/THREONINE-PROTEIN KINASE"/>
    <property type="match status" value="1"/>
</dbReference>
<dbReference type="GO" id="GO:0004674">
    <property type="term" value="F:protein serine/threonine kinase activity"/>
    <property type="evidence" value="ECO:0007669"/>
    <property type="project" value="UniProtKB-KW"/>
</dbReference>
<comment type="similarity">
    <text evidence="1">Belongs to the adenylate kinase family.</text>
</comment>
<dbReference type="GO" id="GO:0035556">
    <property type="term" value="P:intracellular signal transduction"/>
    <property type="evidence" value="ECO:0007669"/>
    <property type="project" value="TreeGrafter"/>
</dbReference>
<proteinExistence type="inferred from homology"/>
<comment type="catalytic activity">
    <reaction evidence="18">
        <text>L-threonyl-[protein] + ATP = O-phospho-L-threonyl-[protein] + ADP + H(+)</text>
        <dbReference type="Rhea" id="RHEA:46608"/>
        <dbReference type="Rhea" id="RHEA-COMP:11060"/>
        <dbReference type="Rhea" id="RHEA-COMP:11605"/>
        <dbReference type="ChEBI" id="CHEBI:15378"/>
        <dbReference type="ChEBI" id="CHEBI:30013"/>
        <dbReference type="ChEBI" id="CHEBI:30616"/>
        <dbReference type="ChEBI" id="CHEBI:61977"/>
        <dbReference type="ChEBI" id="CHEBI:456216"/>
        <dbReference type="EC" id="2.7.11.1"/>
    </reaction>
</comment>
<dbReference type="AlphaFoldDB" id="A0AAE2BGS0"/>
<feature type="region of interest" description="Disordered" evidence="21">
    <location>
        <begin position="343"/>
        <end position="366"/>
    </location>
</feature>
<evidence type="ECO:0000256" key="12">
    <source>
        <dbReference type="ARBA" id="ARBA00022777"/>
    </source>
</evidence>
<gene>
    <name evidence="23" type="ORF">Sango_2633900</name>
</gene>
<evidence type="ECO:0000313" key="23">
    <source>
        <dbReference type="EMBL" id="KAK4385099.1"/>
    </source>
</evidence>
<dbReference type="HAMAP" id="MF_00235">
    <property type="entry name" value="Adenylate_kinase_Adk"/>
    <property type="match status" value="1"/>
</dbReference>
<keyword evidence="11" id="KW-0863">Zinc-finger</keyword>
<evidence type="ECO:0000256" key="19">
    <source>
        <dbReference type="ARBA" id="ARBA00048116"/>
    </source>
</evidence>
<name>A0AAE2BGS0_9LAMI</name>
<dbReference type="SMART" id="SM00220">
    <property type="entry name" value="S_TKc"/>
    <property type="match status" value="1"/>
</dbReference>
<dbReference type="EMBL" id="JACGWL010000016">
    <property type="protein sequence ID" value="KAK4385099.1"/>
    <property type="molecule type" value="Genomic_DNA"/>
</dbReference>
<evidence type="ECO:0000256" key="14">
    <source>
        <dbReference type="ARBA" id="ARBA00022840"/>
    </source>
</evidence>
<dbReference type="Pfam" id="PF26031">
    <property type="entry name" value="IREH1"/>
    <property type="match status" value="1"/>
</dbReference>
<dbReference type="InterPro" id="IPR011009">
    <property type="entry name" value="Kinase-like_dom_sf"/>
</dbReference>
<keyword evidence="6 23" id="KW-0723">Serine/threonine-protein kinase</keyword>
<dbReference type="NCBIfam" id="TIGR01359">
    <property type="entry name" value="UMP_CMP_kin_fam"/>
    <property type="match status" value="1"/>
</dbReference>
<evidence type="ECO:0000256" key="15">
    <source>
        <dbReference type="ARBA" id="ARBA00022975"/>
    </source>
</evidence>
<dbReference type="Pfam" id="PF00069">
    <property type="entry name" value="Pkinase"/>
    <property type="match status" value="1"/>
</dbReference>
<keyword evidence="15" id="KW-0665">Pyrimidine biosynthesis</keyword>
<feature type="region of interest" description="Disordered" evidence="21">
    <location>
        <begin position="1"/>
        <end position="34"/>
    </location>
</feature>
<evidence type="ECO:0000256" key="16">
    <source>
        <dbReference type="ARBA" id="ARBA00023242"/>
    </source>
</evidence>
<evidence type="ECO:0000256" key="17">
    <source>
        <dbReference type="ARBA" id="ARBA00031517"/>
    </source>
</evidence>
<dbReference type="Gene3D" id="1.10.510.10">
    <property type="entry name" value="Transferase(Phosphotransferase) domain 1"/>
    <property type="match status" value="1"/>
</dbReference>
<keyword evidence="5" id="KW-0963">Cytoplasm</keyword>
<evidence type="ECO:0000256" key="9">
    <source>
        <dbReference type="ARBA" id="ARBA00022723"/>
    </source>
</evidence>
<comment type="similarity">
    <text evidence="2">Belongs to the protein kinase superfamily. AGC Ser/Thr protein kinase family.</text>
</comment>
<dbReference type="CDD" id="cd01428">
    <property type="entry name" value="ADK"/>
    <property type="match status" value="1"/>
</dbReference>
<keyword evidence="24" id="KW-1185">Reference proteome</keyword>
<dbReference type="GO" id="GO:0004017">
    <property type="term" value="F:AMP kinase activity"/>
    <property type="evidence" value="ECO:0007669"/>
    <property type="project" value="UniProtKB-EC"/>
</dbReference>
<evidence type="ECO:0000256" key="5">
    <source>
        <dbReference type="ARBA" id="ARBA00022490"/>
    </source>
</evidence>
<keyword evidence="7" id="KW-0597">Phosphoprotein</keyword>
<dbReference type="EC" id="2.7.11.1" evidence="3"/>
<reference evidence="23" key="1">
    <citation type="submission" date="2020-06" db="EMBL/GenBank/DDBJ databases">
        <authorList>
            <person name="Li T."/>
            <person name="Hu X."/>
            <person name="Zhang T."/>
            <person name="Song X."/>
            <person name="Zhang H."/>
            <person name="Dai N."/>
            <person name="Sheng W."/>
            <person name="Hou X."/>
            <person name="Wei L."/>
        </authorList>
    </citation>
    <scope>NUCLEOTIDE SEQUENCE</scope>
    <source>
        <strain evidence="23">K16</strain>
        <tissue evidence="23">Leaf</tissue>
    </source>
</reference>
<keyword evidence="8" id="KW-0808">Transferase</keyword>
<reference evidence="23" key="2">
    <citation type="journal article" date="2024" name="Plant">
        <title>Genomic evolution and insights into agronomic trait innovations of Sesamum species.</title>
        <authorList>
            <person name="Miao H."/>
            <person name="Wang L."/>
            <person name="Qu L."/>
            <person name="Liu H."/>
            <person name="Sun Y."/>
            <person name="Le M."/>
            <person name="Wang Q."/>
            <person name="Wei S."/>
            <person name="Zheng Y."/>
            <person name="Lin W."/>
            <person name="Duan Y."/>
            <person name="Cao H."/>
            <person name="Xiong S."/>
            <person name="Wang X."/>
            <person name="Wei L."/>
            <person name="Li C."/>
            <person name="Ma Q."/>
            <person name="Ju M."/>
            <person name="Zhao R."/>
            <person name="Li G."/>
            <person name="Mu C."/>
            <person name="Tian Q."/>
            <person name="Mei H."/>
            <person name="Zhang T."/>
            <person name="Gao T."/>
            <person name="Zhang H."/>
        </authorList>
    </citation>
    <scope>NUCLEOTIDE SEQUENCE</scope>
    <source>
        <strain evidence="23">K16</strain>
    </source>
</reference>
<dbReference type="InterPro" id="IPR058783">
    <property type="entry name" value="IREH1/IRE-like_N"/>
</dbReference>
<protein>
    <recommendedName>
        <fullName evidence="17">ATP:AMP phosphotransferase</fullName>
        <ecNumber evidence="3">2.7.11.1</ecNumber>
        <ecNumber evidence="4">2.7.4.3</ecNumber>
    </recommendedName>
</protein>
<dbReference type="InterPro" id="IPR027417">
    <property type="entry name" value="P-loop_NTPase"/>
</dbReference>
<feature type="domain" description="Protein kinase" evidence="22">
    <location>
        <begin position="657"/>
        <end position="943"/>
    </location>
</feature>